<dbReference type="PANTHER" id="PTHR10578:SF143">
    <property type="entry name" value="FMN-DEPENDENT ALPHA-HYDROXY ACID DEHYDROGENASE PB1A11.03"/>
    <property type="match status" value="1"/>
</dbReference>
<dbReference type="InterPro" id="IPR000262">
    <property type="entry name" value="FMN-dep_DH"/>
</dbReference>
<feature type="chain" id="PRO_5004596959" evidence="4">
    <location>
        <begin position="22"/>
        <end position="366"/>
    </location>
</feature>
<gene>
    <name evidence="6" type="ORF">OCS_01069</name>
</gene>
<evidence type="ECO:0000259" key="5">
    <source>
        <dbReference type="PROSITE" id="PS51349"/>
    </source>
</evidence>
<dbReference type="Gene3D" id="3.20.20.70">
    <property type="entry name" value="Aldolase class I"/>
    <property type="match status" value="2"/>
</dbReference>
<dbReference type="PROSITE" id="PS00557">
    <property type="entry name" value="FMN_HYDROXY_ACID_DH_1"/>
    <property type="match status" value="1"/>
</dbReference>
<dbReference type="PANTHER" id="PTHR10578">
    <property type="entry name" value="S -2-HYDROXY-ACID OXIDASE-RELATED"/>
    <property type="match status" value="1"/>
</dbReference>
<organism evidence="6 7">
    <name type="scientific">Ophiocordyceps sinensis (strain Co18 / CGMCC 3.14243)</name>
    <name type="common">Yarsagumba caterpillar fungus</name>
    <name type="synonym">Hirsutella sinensis</name>
    <dbReference type="NCBI Taxonomy" id="911162"/>
    <lineage>
        <taxon>Eukaryota</taxon>
        <taxon>Fungi</taxon>
        <taxon>Dikarya</taxon>
        <taxon>Ascomycota</taxon>
        <taxon>Pezizomycotina</taxon>
        <taxon>Sordariomycetes</taxon>
        <taxon>Hypocreomycetidae</taxon>
        <taxon>Hypocreales</taxon>
        <taxon>Ophiocordycipitaceae</taxon>
        <taxon>Ophiocordyceps</taxon>
    </lineage>
</organism>
<evidence type="ECO:0000256" key="2">
    <source>
        <dbReference type="ARBA" id="ARBA00023002"/>
    </source>
</evidence>
<feature type="compositionally biased region" description="Basic residues" evidence="3">
    <location>
        <begin position="28"/>
        <end position="39"/>
    </location>
</feature>
<evidence type="ECO:0000256" key="4">
    <source>
        <dbReference type="SAM" id="SignalP"/>
    </source>
</evidence>
<keyword evidence="4" id="KW-0732">Signal</keyword>
<dbReference type="Pfam" id="PF01070">
    <property type="entry name" value="FMN_dh"/>
    <property type="match status" value="2"/>
</dbReference>
<dbReference type="InterPro" id="IPR037396">
    <property type="entry name" value="FMN_HAD"/>
</dbReference>
<proteinExistence type="predicted"/>
<protein>
    <submittedName>
        <fullName evidence="6">Oxidoreductase</fullName>
    </submittedName>
</protein>
<dbReference type="PROSITE" id="PS51349">
    <property type="entry name" value="FMN_HYDROXY_ACID_DH_2"/>
    <property type="match status" value="1"/>
</dbReference>
<feature type="region of interest" description="Disordered" evidence="3">
    <location>
        <begin position="26"/>
        <end position="46"/>
    </location>
</feature>
<dbReference type="SUPFAM" id="SSF51395">
    <property type="entry name" value="FMN-linked oxidoreductases"/>
    <property type="match status" value="1"/>
</dbReference>
<dbReference type="Proteomes" id="UP000019374">
    <property type="component" value="Unassembled WGS sequence"/>
</dbReference>
<dbReference type="InterPro" id="IPR008259">
    <property type="entry name" value="FMN_hydac_DH_AS"/>
</dbReference>
<evidence type="ECO:0000313" key="7">
    <source>
        <dbReference type="Proteomes" id="UP000019374"/>
    </source>
</evidence>
<feature type="domain" description="FMN hydroxy acid dehydrogenase" evidence="5">
    <location>
        <begin position="97"/>
        <end position="358"/>
    </location>
</feature>
<dbReference type="HOGENOM" id="CLU_020639_0_1_1"/>
<reference evidence="6 7" key="1">
    <citation type="journal article" date="2013" name="Chin. Sci. Bull.">
        <title>Genome survey uncovers the secrets of sex and lifestyle in caterpillar fungus.</title>
        <authorList>
            <person name="Hu X."/>
            <person name="Zhang Y."/>
            <person name="Xiao G."/>
            <person name="Zheng P."/>
            <person name="Xia Y."/>
            <person name="Zhang X."/>
            <person name="St Leger R.J."/>
            <person name="Liu X."/>
            <person name="Wang C."/>
        </authorList>
    </citation>
    <scope>NUCLEOTIDE SEQUENCE [LARGE SCALE GENOMIC DNA]</scope>
    <source>
        <strain evidence="7">Co18 / CGMCC 3.14243</strain>
        <tissue evidence="6">Fruit-body</tissue>
    </source>
</reference>
<comment type="cofactor">
    <cofactor evidence="1">
        <name>FMN</name>
        <dbReference type="ChEBI" id="CHEBI:58210"/>
    </cofactor>
</comment>
<dbReference type="AlphaFoldDB" id="T5ALC0"/>
<keyword evidence="2" id="KW-0560">Oxidoreductase</keyword>
<dbReference type="eggNOG" id="KOG0538">
    <property type="taxonomic scope" value="Eukaryota"/>
</dbReference>
<evidence type="ECO:0000256" key="1">
    <source>
        <dbReference type="ARBA" id="ARBA00001917"/>
    </source>
</evidence>
<dbReference type="InterPro" id="IPR013785">
    <property type="entry name" value="Aldolase_TIM"/>
</dbReference>
<evidence type="ECO:0000313" key="6">
    <source>
        <dbReference type="EMBL" id="EQL03201.1"/>
    </source>
</evidence>
<accession>T5ALC0</accession>
<dbReference type="EMBL" id="KE652226">
    <property type="protein sequence ID" value="EQL03201.1"/>
    <property type="molecule type" value="Genomic_DNA"/>
</dbReference>
<feature type="signal peptide" evidence="4">
    <location>
        <begin position="1"/>
        <end position="21"/>
    </location>
</feature>
<dbReference type="GO" id="GO:0016491">
    <property type="term" value="F:oxidoreductase activity"/>
    <property type="evidence" value="ECO:0007669"/>
    <property type="project" value="UniProtKB-KW"/>
</dbReference>
<name>T5ALC0_OPHSC</name>
<sequence length="366" mass="38832">MRSMTRPFALVAVLWPLFSFGLDEQHPQRHNSHGQHRVKQAPSDNHQAPPYAAYLKTLIGKGVLQGQLPVVTTDPNLIEGQAQKFMSKKGFDSGRAILRPTSPRDLGVTLFGHKYDTPVLMAPIGVHSLYHTDKDIGTANACAALGVPFTLSTAASTGIEELVGQGDEVGFQDPVFRSQFALQSHGATPESEMLAAAAHWTGLVFPGVSHGWDQLDSLRRSWDGPIVLKGILSVEDAKLAVEYGIDGIIISNHGGRQLDGTLATLDVLPDIAGAVGDDITVMLDSGVRTGADILKALALGAKAVFLGRPIVYGLGINGTAGARAVLAGLLADLDLAMGFAGIKRVSELQPSLLRRVQYPGDTLSNL</sequence>
<evidence type="ECO:0000256" key="3">
    <source>
        <dbReference type="SAM" id="MobiDB-lite"/>
    </source>
</evidence>